<reference evidence="2" key="4">
    <citation type="submission" date="2020-09" db="EMBL/GenBank/DDBJ databases">
        <authorList>
            <person name="Sun Q."/>
            <person name="Zhou Y."/>
        </authorList>
    </citation>
    <scope>NUCLEOTIDE SEQUENCE</scope>
    <source>
        <strain evidence="2">CGMCC 1.15394</strain>
    </source>
</reference>
<dbReference type="EMBL" id="BMIT01000005">
    <property type="protein sequence ID" value="GGE92817.1"/>
    <property type="molecule type" value="Genomic_DNA"/>
</dbReference>
<evidence type="ECO:0000313" key="4">
    <source>
        <dbReference type="Proteomes" id="UP000265938"/>
    </source>
</evidence>
<dbReference type="GeneID" id="29846210"/>
<protein>
    <recommendedName>
        <fullName evidence="6">DUF2946 domain-containing protein</fullName>
    </recommendedName>
</protein>
<evidence type="ECO:0000313" key="3">
    <source>
        <dbReference type="EMBL" id="RJF33134.1"/>
    </source>
</evidence>
<feature type="signal peptide" evidence="1">
    <location>
        <begin position="1"/>
        <end position="24"/>
    </location>
</feature>
<evidence type="ECO:0000256" key="1">
    <source>
        <dbReference type="SAM" id="SignalP"/>
    </source>
</evidence>
<evidence type="ECO:0008006" key="6">
    <source>
        <dbReference type="Google" id="ProtNLM"/>
    </source>
</evidence>
<dbReference type="Proteomes" id="UP000638462">
    <property type="component" value="Unassembled WGS sequence"/>
</dbReference>
<name>A0A3A3EEW0_9GAMM</name>
<dbReference type="AlphaFoldDB" id="A0A3A3EEW0"/>
<sequence length="120" mass="13493">MNIKQFPAYIMIVLILLQSFSAVAKVADVHIVDSEHIKTEHVHALDDHISSEKLIQSSADNDQHNPADCHHCGHCNGSHVQFATHVYISRDIDFKSSQVFDYLKVVIEAPPSRLLRPPKS</sequence>
<evidence type="ECO:0000313" key="5">
    <source>
        <dbReference type="Proteomes" id="UP000638462"/>
    </source>
</evidence>
<dbReference type="RefSeq" id="WP_016708233.1">
    <property type="nucleotide sequence ID" value="NZ_BMIT01000005.1"/>
</dbReference>
<feature type="chain" id="PRO_5017299292" description="DUF2946 domain-containing protein" evidence="1">
    <location>
        <begin position="25"/>
        <end position="120"/>
    </location>
</feature>
<dbReference type="EMBL" id="QYSE01000006">
    <property type="protein sequence ID" value="RJF33134.1"/>
    <property type="molecule type" value="Genomic_DNA"/>
</dbReference>
<evidence type="ECO:0000313" key="2">
    <source>
        <dbReference type="EMBL" id="GGE92817.1"/>
    </source>
</evidence>
<accession>A0A3A3EEW0</accession>
<dbReference type="Proteomes" id="UP000265938">
    <property type="component" value="Unassembled WGS sequence"/>
</dbReference>
<proteinExistence type="predicted"/>
<gene>
    <name evidence="3" type="ORF">D4741_18655</name>
    <name evidence="2" type="ORF">GCM10008027_17070</name>
</gene>
<keyword evidence="1" id="KW-0732">Signal</keyword>
<reference evidence="2" key="1">
    <citation type="journal article" date="2014" name="Int. J. Syst. Evol. Microbiol.">
        <title>Complete genome of a new Firmicutes species belonging to the dominant human colonic microbiota ('Ruminococcus bicirculans') reveals two chromosomes and a selective capacity to utilize plant glucans.</title>
        <authorList>
            <consortium name="NISC Comparative Sequencing Program"/>
            <person name="Wegmann U."/>
            <person name="Louis P."/>
            <person name="Goesmann A."/>
            <person name="Henrissat B."/>
            <person name="Duncan S.H."/>
            <person name="Flint H.J."/>
        </authorList>
    </citation>
    <scope>NUCLEOTIDE SEQUENCE</scope>
    <source>
        <strain evidence="2">CGMCC 1.15394</strain>
    </source>
</reference>
<comment type="caution">
    <text evidence="3">The sequence shown here is derived from an EMBL/GenBank/DDBJ whole genome shotgun (WGS) entry which is preliminary data.</text>
</comment>
<organism evidence="3 4">
    <name type="scientific">Pseudoalteromonas gelatinilytica</name>
    <dbReference type="NCBI Taxonomy" id="1703256"/>
    <lineage>
        <taxon>Bacteria</taxon>
        <taxon>Pseudomonadati</taxon>
        <taxon>Pseudomonadota</taxon>
        <taxon>Gammaproteobacteria</taxon>
        <taxon>Alteromonadales</taxon>
        <taxon>Pseudoalteromonadaceae</taxon>
        <taxon>Pseudoalteromonas</taxon>
    </lineage>
</organism>
<reference evidence="5" key="3">
    <citation type="journal article" date="2019" name="Int. J. Syst. Evol. Microbiol.">
        <title>The Global Catalogue of Microorganisms (GCM) 10K type strain sequencing project: providing services to taxonomists for standard genome sequencing and annotation.</title>
        <authorList>
            <consortium name="The Broad Institute Genomics Platform"/>
            <consortium name="The Broad Institute Genome Sequencing Center for Infectious Disease"/>
            <person name="Wu L."/>
            <person name="Ma J."/>
        </authorList>
    </citation>
    <scope>NUCLEOTIDE SEQUENCE [LARGE SCALE GENOMIC DNA]</scope>
    <source>
        <strain evidence="5">CGMCC 1.15394</strain>
    </source>
</reference>
<keyword evidence="5" id="KW-1185">Reference proteome</keyword>
<reference evidence="3 4" key="2">
    <citation type="submission" date="2018-09" db="EMBL/GenBank/DDBJ databases">
        <title>Identification of marine bacteria producing industrial enzymes.</title>
        <authorList>
            <person name="Cheng T.H."/>
            <person name="Saidin J."/>
            <person name="Muhd D.D."/>
            <person name="Isa M.N.M."/>
            <person name="Bakar M.F.A."/>
            <person name="Ismail N."/>
        </authorList>
    </citation>
    <scope>NUCLEOTIDE SEQUENCE [LARGE SCALE GENOMIC DNA]</scope>
    <source>
        <strain evidence="3 4">MNAD 1.6</strain>
    </source>
</reference>